<evidence type="ECO:0000313" key="8">
    <source>
        <dbReference type="EMBL" id="QIF96013.1"/>
    </source>
</evidence>
<feature type="domain" description="NADAR" evidence="7">
    <location>
        <begin position="20"/>
        <end position="177"/>
    </location>
</feature>
<protein>
    <recommendedName>
        <fullName evidence="4">N-glycosidase YbiA</fullName>
    </recommendedName>
    <alternativeName>
        <fullName evidence="5">Riboflavin biosynthesis intermediates N-glycosidase</fullName>
    </alternativeName>
</protein>
<dbReference type="Gene3D" id="1.10.357.40">
    <property type="entry name" value="YbiA-like"/>
    <property type="match status" value="1"/>
</dbReference>
<dbReference type="Proteomes" id="UP000503287">
    <property type="component" value="Chromosome"/>
</dbReference>
<evidence type="ECO:0000313" key="9">
    <source>
        <dbReference type="Proteomes" id="UP000503287"/>
    </source>
</evidence>
<organism evidence="8 9">
    <name type="scientific">Proteus vulgaris</name>
    <dbReference type="NCBI Taxonomy" id="585"/>
    <lineage>
        <taxon>Bacteria</taxon>
        <taxon>Pseudomonadati</taxon>
        <taxon>Pseudomonadota</taxon>
        <taxon>Gammaproteobacteria</taxon>
        <taxon>Enterobacterales</taxon>
        <taxon>Morganellaceae</taxon>
        <taxon>Proteus</taxon>
    </lineage>
</organism>
<proteinExistence type="inferred from homology"/>
<dbReference type="NCBIfam" id="TIGR02464">
    <property type="entry name" value="ribofla_fusion"/>
    <property type="match status" value="1"/>
</dbReference>
<comment type="function">
    <text evidence="6">Catalyzes the hydrolysis of the N-glycosidic bond in the first two intermediates of riboflavin biosynthesis, which are highly reactive metabolites, yielding relatively innocuous products. Thus, can divert a surplus of harmful intermediates into relatively harmless products and pre-empt the damage these intermediates would otherwise do. Helps maintain flavin levels. May act on other substrates in vivo. Has no activity against GTP, nucleoside monophosphates or ADP-ribose. Is Required for swarming motility.</text>
</comment>
<reference evidence="8 9" key="1">
    <citation type="submission" date="2020-01" db="EMBL/GenBank/DDBJ databases">
        <title>The genomic epidemiology of tigecycline resistance gene tet(X) variants in a swine farm in China.</title>
        <authorList>
            <person name="Peng K."/>
            <person name="Li R."/>
        </authorList>
    </citation>
    <scope>NUCLEOTIDE SEQUENCE [LARGE SCALE GENOMIC DNA]</scope>
    <source>
        <strain evidence="8 9">ZN3</strain>
    </source>
</reference>
<dbReference type="EMBL" id="CP047344">
    <property type="protein sequence ID" value="QIF96013.1"/>
    <property type="molecule type" value="Genomic_DNA"/>
</dbReference>
<dbReference type="CDD" id="cd15457">
    <property type="entry name" value="NADAR"/>
    <property type="match status" value="1"/>
</dbReference>
<gene>
    <name evidence="8" type="ORF">GTH24_19835</name>
</gene>
<dbReference type="AlphaFoldDB" id="A0A6G6SNA4"/>
<evidence type="ECO:0000256" key="5">
    <source>
        <dbReference type="ARBA" id="ARBA00032343"/>
    </source>
</evidence>
<dbReference type="RefSeq" id="WP_072070510.1">
    <property type="nucleotide sequence ID" value="NZ_CP047344.1"/>
</dbReference>
<comment type="catalytic activity">
    <reaction evidence="2">
        <text>2,5-diamino-6-hydroxy-4-(5-phosphoribosylamino)-pyrimidine + H2O = 2,5,6-triamino-4-hydroxypyrimidine + D-ribose 5-phosphate</text>
        <dbReference type="Rhea" id="RHEA:23436"/>
        <dbReference type="ChEBI" id="CHEBI:15377"/>
        <dbReference type="ChEBI" id="CHEBI:58614"/>
        <dbReference type="ChEBI" id="CHEBI:78346"/>
        <dbReference type="ChEBI" id="CHEBI:137796"/>
    </reaction>
</comment>
<dbReference type="SUPFAM" id="SSF143990">
    <property type="entry name" value="YbiA-like"/>
    <property type="match status" value="1"/>
</dbReference>
<dbReference type="InterPro" id="IPR012816">
    <property type="entry name" value="NADAR"/>
</dbReference>
<evidence type="ECO:0000256" key="2">
    <source>
        <dbReference type="ARBA" id="ARBA00000751"/>
    </source>
</evidence>
<dbReference type="InterPro" id="IPR037238">
    <property type="entry name" value="YbiA-like_sf"/>
</dbReference>
<comment type="similarity">
    <text evidence="3">Belongs to the YbiA family.</text>
</comment>
<dbReference type="Pfam" id="PF08719">
    <property type="entry name" value="NADAR"/>
    <property type="match status" value="1"/>
</dbReference>
<accession>A0A6G6SNA4</accession>
<evidence type="ECO:0000256" key="6">
    <source>
        <dbReference type="ARBA" id="ARBA00045377"/>
    </source>
</evidence>
<name>A0A6G6SNA4_PROVU</name>
<sequence>MDLEQLKKDFRTGKKIKFVYFWGHRSKTNEVTKSCFSQWYPAPFILDDVRYISAEHYMMAEKAKLFNDIEIRERIIATSNPGTAKALGREVKGFSQEIWEQQRMDIVIRANIAKFSQNNALGTFLISTGNRVLVEASPVDKIWGVGLSEQDKEISNPLLWNGLNLLGFALMKVRSVLMEGSHQ</sequence>
<evidence type="ECO:0000256" key="3">
    <source>
        <dbReference type="ARBA" id="ARBA00008508"/>
    </source>
</evidence>
<keyword evidence="9" id="KW-1185">Reference proteome</keyword>
<evidence type="ECO:0000256" key="1">
    <source>
        <dbReference type="ARBA" id="ARBA00000022"/>
    </source>
</evidence>
<comment type="catalytic activity">
    <reaction evidence="1">
        <text>5-amino-6-(5-phospho-D-ribosylamino)uracil + H2O = 5,6-diaminouracil + D-ribose 5-phosphate</text>
        <dbReference type="Rhea" id="RHEA:55020"/>
        <dbReference type="ChEBI" id="CHEBI:15377"/>
        <dbReference type="ChEBI" id="CHEBI:46252"/>
        <dbReference type="ChEBI" id="CHEBI:58453"/>
        <dbReference type="ChEBI" id="CHEBI:78346"/>
    </reaction>
</comment>
<evidence type="ECO:0000259" key="7">
    <source>
        <dbReference type="Pfam" id="PF08719"/>
    </source>
</evidence>
<evidence type="ECO:0000256" key="4">
    <source>
        <dbReference type="ARBA" id="ARBA00014614"/>
    </source>
</evidence>